<dbReference type="Pfam" id="PF03212">
    <property type="entry name" value="Pertactin"/>
    <property type="match status" value="3"/>
</dbReference>
<dbReference type="PANTHER" id="PTHR35037:SF7">
    <property type="entry name" value="AUTOTRANSPORTER"/>
    <property type="match status" value="1"/>
</dbReference>
<dbReference type="PANTHER" id="PTHR35037">
    <property type="entry name" value="C-TERMINAL REGION OF AIDA-LIKE PROTEIN"/>
    <property type="match status" value="1"/>
</dbReference>
<evidence type="ECO:0000313" key="4">
    <source>
        <dbReference type="Proteomes" id="UP000253846"/>
    </source>
</evidence>
<dbReference type="InterPro" id="IPR036709">
    <property type="entry name" value="Autotransporte_beta_dom_sf"/>
</dbReference>
<dbReference type="NCBIfam" id="NF040482">
    <property type="entry name" value="auto_BafA_Cterm"/>
    <property type="match status" value="1"/>
</dbReference>
<dbReference type="SUPFAM" id="SSF51126">
    <property type="entry name" value="Pectin lyase-like"/>
    <property type="match status" value="3"/>
</dbReference>
<organism evidence="3 4">
    <name type="scientific">Bartonella grahamii</name>
    <dbReference type="NCBI Taxonomy" id="33045"/>
    <lineage>
        <taxon>Bacteria</taxon>
        <taxon>Pseudomonadati</taxon>
        <taxon>Pseudomonadota</taxon>
        <taxon>Alphaproteobacteria</taxon>
        <taxon>Hyphomicrobiales</taxon>
        <taxon>Bartonellaceae</taxon>
        <taxon>Bartonella</taxon>
    </lineage>
</organism>
<dbReference type="SMART" id="SM00869">
    <property type="entry name" value="Autotransporter"/>
    <property type="match status" value="1"/>
</dbReference>
<dbReference type="SUPFAM" id="SSF103515">
    <property type="entry name" value="Autotransporter"/>
    <property type="match status" value="1"/>
</dbReference>
<evidence type="ECO:0000313" key="3">
    <source>
        <dbReference type="EMBL" id="SSZ40587.1"/>
    </source>
</evidence>
<dbReference type="Proteomes" id="UP000253846">
    <property type="component" value="Unassembled WGS sequence"/>
</dbReference>
<gene>
    <name evidence="3" type="primary">tibA_2</name>
    <name evidence="3" type="ORF">NCTC12860_01736</name>
</gene>
<dbReference type="GO" id="GO:0019867">
    <property type="term" value="C:outer membrane"/>
    <property type="evidence" value="ECO:0007669"/>
    <property type="project" value="InterPro"/>
</dbReference>
<proteinExistence type="predicted"/>
<dbReference type="InterPro" id="IPR051551">
    <property type="entry name" value="Autotransporter_adhesion"/>
</dbReference>
<dbReference type="NCBIfam" id="TIGR01414">
    <property type="entry name" value="autotrans_barl"/>
    <property type="match status" value="3"/>
</dbReference>
<dbReference type="RefSeq" id="WP_012754975.1">
    <property type="nucleotide sequence ID" value="NZ_UFTD01000002.1"/>
</dbReference>
<keyword evidence="1" id="KW-0732">Signal</keyword>
<reference evidence="3 4" key="1">
    <citation type="submission" date="2018-06" db="EMBL/GenBank/DDBJ databases">
        <authorList>
            <consortium name="Pathogen Informatics"/>
            <person name="Doyle S."/>
        </authorList>
    </citation>
    <scope>NUCLEOTIDE SEQUENCE [LARGE SCALE GENOMIC DNA]</scope>
    <source>
        <strain evidence="3 4">NCTC12860</strain>
    </source>
</reference>
<evidence type="ECO:0000256" key="1">
    <source>
        <dbReference type="SAM" id="SignalP"/>
    </source>
</evidence>
<dbReference type="Gene3D" id="2.40.128.130">
    <property type="entry name" value="Autotransporter beta-domain"/>
    <property type="match status" value="1"/>
</dbReference>
<name>A0A336NEG1_BARGR</name>
<dbReference type="InterPro" id="IPR012332">
    <property type="entry name" value="Autotransporter_pectin_lyase_C"/>
</dbReference>
<dbReference type="Pfam" id="PF03797">
    <property type="entry name" value="Autotransporter"/>
    <property type="match status" value="1"/>
</dbReference>
<dbReference type="PROSITE" id="PS51208">
    <property type="entry name" value="AUTOTRANSPORTER"/>
    <property type="match status" value="1"/>
</dbReference>
<feature type="domain" description="Autotransporter" evidence="2">
    <location>
        <begin position="1586"/>
        <end position="1854"/>
    </location>
</feature>
<evidence type="ECO:0000259" key="2">
    <source>
        <dbReference type="PROSITE" id="PS51208"/>
    </source>
</evidence>
<protein>
    <submittedName>
        <fullName evidence="3">Adhesin/invasin TibA autotransporter</fullName>
    </submittedName>
</protein>
<dbReference type="InterPro" id="IPR011050">
    <property type="entry name" value="Pectin_lyase_fold/virulence"/>
</dbReference>
<dbReference type="InterPro" id="IPR004899">
    <property type="entry name" value="Pertactin_central"/>
</dbReference>
<dbReference type="InterPro" id="IPR005546">
    <property type="entry name" value="Autotransporte_beta"/>
</dbReference>
<dbReference type="OMA" id="VYDDGMA"/>
<sequence length="1854" mass="202109">MQRKLKLSFCALMTSGFFVKIASADGVATPKETLLTPVSISEHLEETKKLLSEVRGLKEKKGGSKRIENKQIVEGSKSSEEERKRLENLFFEVLTNSIISDGATIYITNQDSEDSEINSFKYEDAGYSINNTIQEGGKLYIDAASVSRDTTIESGGIEFVQNLSSSEYATVKKGGKQIVESGANAEGAKIYGGEQIIFGKGVLGTGFSRKDKESSAYNTEIYAEDGILGLQSVYSGGMVVDTKVMKGGVQNLDGKENFNNGFSEDTDTADTENEDFTINEGAFALSTELFKNGAQNILAGGNASEVTLYDRATQKIYDSGYADNLTINHQAQSWVFAGAILDKDTNVNDFGNLYLYAGNGEAVTEVENLILNGEDAKLYSIATENNATFSQVNIQNLTGGGRVIFTSFGADKHYSKLNIDDLSGSLHFEFNVNFAKHLSDYLVIKKRGSGYHTISITDSGGEVTTPSHKKLKLISDHSGNAHFTLTNTFGEKIRAIDAGTYMYSLKHRKNKSNGKIWYLDANYALDEENTSLFSDFNLQPSAMASLPNDLTERTIEKGMIVTIADPSFDSNNEKVDSNGETSISNIVKDAGKLSVYNGGFSLYTTIQRGGTELIRTQGLSQDSTVKRGGKQKVEDGGKAEGAQIYGGEQFVSGKSDIKGEMVRSSAYNTVVSGKNGVLGYQNVYDDGEVFRTKIMEGGVQNLFVEKDLDHYSSFAFDTKIFSGGEQHVLAGGIAIGVLLQGNAFQAIDLGGYVKDLTMKDQAQSWLHSGATLEGNTMIHDSGRIYLYAGAEQSHTEVEKIVLNGKDTTLYSIASKMDGESSLIEDLSGNGSVIFTSTVFNPHYSKLEVGNLSGNLHFRFNTNFAEQRGDYLLIKKGAGHHTISVIDSGVEMTNSLLQNQNLILELDLIHDQSGNAHFTLIDFLGEEIATVDNGVYMYALKKKDHNGGKIWSLSTSSTLEKISTPIFSPSHTELPIDNSFEQDNTVSPSEDSRANSYTGDFNFYAEDFITGLGEKFLQNSILGDNSIVYIAGDGETDDFKLSINNTVPETATLYVKTGGFSKNTTIENGGSEIVGEQGISEFTIIYEGGKQRVEGGGSALRAEIYGGEQFVFGEGYVNGEIVGSSTYNTTLYGQGDTPGQQNVYDDGMAVGTKVMSGGIQTLAKWFADDDNFVQKSGGLAVNTEVFAGGVQRVLAGGEADIVTLHRHAAQEVHAGSIVKNLTIKEGANSWVFAGAMLEGKIKIHDFGQVHLYAGNNSFYTEYKNSQTTVDDINLEGENAKLYSISTGYGNTETYIKKLSGVGNIIFTSIESNLHYSKLYIDNLFGSLHFDFNVSLAEGEGDYLFIKNGRGSHTISIVDSGIEIVDPSSTELDLIVDQSGGAHFTLRSFSGANVKTIDGGTYMYGLKQRIDEDGGEKVWYLSAVFIDNVSFLNSLPRSRSRSAWHLNQNQSASSLSTITVTKERAIKLLHRRENRQNLRQKSPASVSLTVSTLGSQIIEGAYPASSLHFSDGKQQAVVSESSQSLADQMILRPVHKEQPSPQLRETLSVSHFLTTPSTDAVLSMSVAPAMVFHNEMQTVRAGRGILDKSKKNAALWTYAIKSKESIATEHIDFKLDQTGIVLGINSLSEWENGEFYIGGFGSYDRARIAHARGGMSGINAYGIGAYVTYLDHSGWYLDGILKYNHYQNTLKAVSTNGLGIEGSYRQWAVGTSFEAGYRLKTSKSSWLQPYGQFTWLQVEGKEIKLSNDMTGNMRPFTSLRSEVGISLGYEFGSRMDSSSLAYITAAWLRENKDDNHTLINQRHPFTTDLSGNAGKLGIGLSSLVSEKLKLYGEAHYVKGRKTKQSLQGILGVRYSF</sequence>
<feature type="signal peptide" evidence="1">
    <location>
        <begin position="1"/>
        <end position="24"/>
    </location>
</feature>
<feature type="chain" id="PRO_5016353094" evidence="1">
    <location>
        <begin position="25"/>
        <end position="1854"/>
    </location>
</feature>
<dbReference type="InterPro" id="IPR006315">
    <property type="entry name" value="OM_autotransptr_brl_dom"/>
</dbReference>
<accession>A0A336NEG1</accession>
<dbReference type="Gene3D" id="2.160.20.20">
    <property type="match status" value="3"/>
</dbReference>
<dbReference type="EMBL" id="UFTD01000002">
    <property type="protein sequence ID" value="SSZ40587.1"/>
    <property type="molecule type" value="Genomic_DNA"/>
</dbReference>